<dbReference type="Pfam" id="PF18640">
    <property type="entry name" value="LepB_N"/>
    <property type="match status" value="1"/>
</dbReference>
<sequence>MIKMMCMEFLFGLGMLIYKGKVLTKFKNKKSGKNQGEVDGFYRDSDGVEYFIKKPNDPKELFTELFAGLLLQEFIRRQLIDKIYHASFITAQLIQFEDGSYGLIQPKIEFKELYKIIGTGYRDGSDRDPLVEMFYGPQSYLLLTQLKSYFGLAIALMFSLLFGDNSVHSGNVVCLDVLSSVEMMFIQFARIDWGAAFRYYGHKKNNENLLNPFEYQGWFNPKGYTKGYFLNYKKIKGLFPAIAEQAFLLQKKVNESLFVEIINSVLRQLPVHLVDNKTKLELAQYLCIESFGKINFGVEDQQFAVDLAHILFNRLDKMTTLQDFPDSAVEADLPQVMYAESIPTAIGLPVNIVIPFNQQMSIWLNILSLTDERSIFDFNSIDRTKLVKQYNFFMDALLRQVEQLELLLHYDGTVEDEVRHLSISHSFRNQFALDMDLKPTSSDTAPSISYKKPHRQLVEAVLTTSFNAIITIRVIQSTQATTMLASASAIHFLFDALKMYLHDFNATHTLFLKEVQDMLLSMSGTQLARVCLNEMEFINSSLLIGIVLKNPELWERMNQALTEEYEIFYQEKIDDYLVKLRKCHADYTLFLTLVSESLSISQLATKKLVVDKLNSLFESLPEFLQKELAALLNQIQDDFRGLQRRHSLKLEELEQLQLNEQLLENNNDSLEEKNNFVAQTDKKETDVKECMLYEKISTDKILWQAIVESQSEELPLDDLLVLKNFYDRKREECTDVSGEALSIFYTHALMVRLSDSSLTEQAHIILYDALKTFDTSKKSTILNEAIHLVNVLFNKVGEVKPQMINRSLFFSRHNSGALFVNNNPSQDHSVSSSGLTVSSTLEQ</sequence>
<feature type="domain" description="LepB GAP" evidence="4">
    <location>
        <begin position="516"/>
        <end position="576"/>
    </location>
</feature>
<feature type="region of interest" description="Disordered" evidence="2">
    <location>
        <begin position="823"/>
        <end position="843"/>
    </location>
</feature>
<dbReference type="PATRIC" id="fig|45071.6.peg.2061"/>
<evidence type="ECO:0000259" key="5">
    <source>
        <dbReference type="Pfam" id="PF18640"/>
    </source>
</evidence>
<dbReference type="InterPro" id="IPR040484">
    <property type="entry name" value="LepB_GAP_C"/>
</dbReference>
<dbReference type="Proteomes" id="UP000095229">
    <property type="component" value="Unassembled WGS sequence"/>
</dbReference>
<dbReference type="Pfam" id="PF18172">
    <property type="entry name" value="LepB_GAP_N"/>
    <property type="match status" value="1"/>
</dbReference>
<evidence type="ECO:0000256" key="2">
    <source>
        <dbReference type="SAM" id="MobiDB-lite"/>
    </source>
</evidence>
<accession>A0A1E5JT83</accession>
<name>A0A1E5JT83_9GAMM</name>
<organism evidence="6 7">
    <name type="scientific">Legionella parisiensis</name>
    <dbReference type="NCBI Taxonomy" id="45071"/>
    <lineage>
        <taxon>Bacteria</taxon>
        <taxon>Pseudomonadati</taxon>
        <taxon>Pseudomonadota</taxon>
        <taxon>Gammaproteobacteria</taxon>
        <taxon>Legionellales</taxon>
        <taxon>Legionellaceae</taxon>
        <taxon>Legionella</taxon>
    </lineage>
</organism>
<gene>
    <name evidence="6" type="ORF">lpari_01373</name>
</gene>
<dbReference type="Gene3D" id="1.25.40.830">
    <property type="match status" value="1"/>
</dbReference>
<evidence type="ECO:0000259" key="3">
    <source>
        <dbReference type="Pfam" id="PF18172"/>
    </source>
</evidence>
<dbReference type="InterPro" id="IPR041585">
    <property type="entry name" value="LepB_GAP_N"/>
</dbReference>
<dbReference type="AlphaFoldDB" id="A0A1E5JT83"/>
<evidence type="ECO:0000256" key="1">
    <source>
        <dbReference type="SAM" id="Coils"/>
    </source>
</evidence>
<evidence type="ECO:0000259" key="4">
    <source>
        <dbReference type="Pfam" id="PF18227"/>
    </source>
</evidence>
<dbReference type="Gene3D" id="1.20.120.1700">
    <property type="match status" value="1"/>
</dbReference>
<reference evidence="6 7" key="1">
    <citation type="submission" date="2016-02" db="EMBL/GenBank/DDBJ databases">
        <title>Secondary metabolites in Legionella.</title>
        <authorList>
            <person name="Tobias N.J."/>
            <person name="Bode H.B."/>
        </authorList>
    </citation>
    <scope>NUCLEOTIDE SEQUENCE [LARGE SCALE GENOMIC DNA]</scope>
    <source>
        <strain evidence="6 7">DSM 19216</strain>
    </source>
</reference>
<protein>
    <recommendedName>
        <fullName evidence="8">Effector protein B</fullName>
    </recommendedName>
</protein>
<evidence type="ECO:0000313" key="6">
    <source>
        <dbReference type="EMBL" id="OEH47613.1"/>
    </source>
</evidence>
<dbReference type="Pfam" id="PF18227">
    <property type="entry name" value="LepB_GAP_C"/>
    <property type="match status" value="1"/>
</dbReference>
<feature type="coiled-coil region" evidence="1">
    <location>
        <begin position="646"/>
        <end position="680"/>
    </location>
</feature>
<feature type="domain" description="LepB N-terminal" evidence="5">
    <location>
        <begin position="140"/>
        <end position="319"/>
    </location>
</feature>
<keyword evidence="1" id="KW-0175">Coiled coil</keyword>
<evidence type="ECO:0000313" key="7">
    <source>
        <dbReference type="Proteomes" id="UP000095229"/>
    </source>
</evidence>
<keyword evidence="7" id="KW-1185">Reference proteome</keyword>
<feature type="compositionally biased region" description="Low complexity" evidence="2">
    <location>
        <begin position="829"/>
        <end position="843"/>
    </location>
</feature>
<evidence type="ECO:0008006" key="8">
    <source>
        <dbReference type="Google" id="ProtNLM"/>
    </source>
</evidence>
<proteinExistence type="predicted"/>
<dbReference type="InterPro" id="IPR040519">
    <property type="entry name" value="LepB_N"/>
</dbReference>
<comment type="caution">
    <text evidence="6">The sequence shown here is derived from an EMBL/GenBank/DDBJ whole genome shotgun (WGS) entry which is preliminary data.</text>
</comment>
<dbReference type="EMBL" id="LSOG01000042">
    <property type="protein sequence ID" value="OEH47613.1"/>
    <property type="molecule type" value="Genomic_DNA"/>
</dbReference>
<feature type="domain" description="LepB GAP" evidence="3">
    <location>
        <begin position="348"/>
        <end position="510"/>
    </location>
</feature>